<feature type="transmembrane region" description="Helical" evidence="10">
    <location>
        <begin position="171"/>
        <end position="196"/>
    </location>
</feature>
<accession>A0A7M2YVW0</accession>
<protein>
    <submittedName>
        <fullName evidence="12">Type II secretory pathway component PulF</fullName>
    </submittedName>
</protein>
<reference evidence="13" key="2">
    <citation type="journal article" date="2019" name="MicrobiologyOpen">
        <title>High-quality draft genome sequence of Gaiella occulta isolated from a 150 meter deep mineral water borehole and comparison with the genome sequences of other deep-branching lineages of the phylum Actinobacteria.</title>
        <authorList>
            <person name="Severino R."/>
            <person name="Froufe H.J.C."/>
            <person name="Barroso C."/>
            <person name="Albuquerque L."/>
            <person name="Lobo-da-Cunha A."/>
            <person name="da Costa M.S."/>
            <person name="Egas C."/>
        </authorList>
    </citation>
    <scope>NUCLEOTIDE SEQUENCE [LARGE SCALE GENOMIC DNA]</scope>
    <source>
        <strain evidence="13">F2-233</strain>
    </source>
</reference>
<dbReference type="AlphaFoldDB" id="A0A7M2YVW0"/>
<dbReference type="GO" id="GO:0015628">
    <property type="term" value="P:protein secretion by the type II secretion system"/>
    <property type="evidence" value="ECO:0007669"/>
    <property type="project" value="TreeGrafter"/>
</dbReference>
<dbReference type="OrthoDB" id="9805682at2"/>
<dbReference type="RefSeq" id="WP_114797104.1">
    <property type="nucleotide sequence ID" value="NZ_QQZY01000008.1"/>
</dbReference>
<dbReference type="Gene3D" id="1.20.81.30">
    <property type="entry name" value="Type II secretion system (T2SS), domain F"/>
    <property type="match status" value="2"/>
</dbReference>
<evidence type="ECO:0000256" key="2">
    <source>
        <dbReference type="ARBA" id="ARBA00005745"/>
    </source>
</evidence>
<evidence type="ECO:0000256" key="6">
    <source>
        <dbReference type="ARBA" id="ARBA00022692"/>
    </source>
</evidence>
<organism evidence="12 13">
    <name type="scientific">Gaiella occulta</name>
    <dbReference type="NCBI Taxonomy" id="1002870"/>
    <lineage>
        <taxon>Bacteria</taxon>
        <taxon>Bacillati</taxon>
        <taxon>Actinomycetota</taxon>
        <taxon>Thermoleophilia</taxon>
        <taxon>Gaiellales</taxon>
        <taxon>Gaiellaceae</taxon>
        <taxon>Gaiella</taxon>
    </lineage>
</organism>
<dbReference type="GO" id="GO:0005886">
    <property type="term" value="C:plasma membrane"/>
    <property type="evidence" value="ECO:0007669"/>
    <property type="project" value="UniProtKB-SubCell"/>
</dbReference>
<dbReference type="InterPro" id="IPR003004">
    <property type="entry name" value="GspF/PilC"/>
</dbReference>
<keyword evidence="5" id="KW-0997">Cell inner membrane</keyword>
<evidence type="ECO:0000256" key="10">
    <source>
        <dbReference type="SAM" id="Phobius"/>
    </source>
</evidence>
<evidence type="ECO:0000256" key="7">
    <source>
        <dbReference type="ARBA" id="ARBA00022989"/>
    </source>
</evidence>
<dbReference type="Proteomes" id="UP000254134">
    <property type="component" value="Unassembled WGS sequence"/>
</dbReference>
<evidence type="ECO:0000313" key="13">
    <source>
        <dbReference type="Proteomes" id="UP000254134"/>
    </source>
</evidence>
<evidence type="ECO:0000256" key="1">
    <source>
        <dbReference type="ARBA" id="ARBA00004429"/>
    </source>
</evidence>
<dbReference type="InterPro" id="IPR001992">
    <property type="entry name" value="T2SS_GspF/T4SS_PilC_CS"/>
</dbReference>
<keyword evidence="6 9" id="KW-0812">Transmembrane</keyword>
<keyword evidence="3 9" id="KW-0813">Transport</keyword>
<evidence type="ECO:0000256" key="5">
    <source>
        <dbReference type="ARBA" id="ARBA00022519"/>
    </source>
</evidence>
<reference evidence="12 13" key="1">
    <citation type="submission" date="2018-07" db="EMBL/GenBank/DDBJ databases">
        <title>High-quality-draft genome sequence of Gaiella occulta.</title>
        <authorList>
            <person name="Severino R."/>
            <person name="Froufe H.J.C."/>
            <person name="Rainey F.A."/>
            <person name="Barroso C."/>
            <person name="Albuquerque L."/>
            <person name="Lobo-Da-Cunha A."/>
            <person name="Da Costa M.S."/>
            <person name="Egas C."/>
        </authorList>
    </citation>
    <scope>NUCLEOTIDE SEQUENCE [LARGE SCALE GENOMIC DNA]</scope>
    <source>
        <strain evidence="12 13">F2-233</strain>
    </source>
</reference>
<keyword evidence="4" id="KW-1003">Cell membrane</keyword>
<evidence type="ECO:0000256" key="4">
    <source>
        <dbReference type="ARBA" id="ARBA00022475"/>
    </source>
</evidence>
<keyword evidence="7 10" id="KW-1133">Transmembrane helix</keyword>
<proteinExistence type="inferred from homology"/>
<comment type="caution">
    <text evidence="12">The sequence shown here is derived from an EMBL/GenBank/DDBJ whole genome shotgun (WGS) entry which is preliminary data.</text>
</comment>
<evidence type="ECO:0000256" key="3">
    <source>
        <dbReference type="ARBA" id="ARBA00022448"/>
    </source>
</evidence>
<feature type="transmembrane region" description="Helical" evidence="10">
    <location>
        <begin position="222"/>
        <end position="239"/>
    </location>
</feature>
<name>A0A7M2YVW0_9ACTN</name>
<comment type="similarity">
    <text evidence="2 9">Belongs to the GSP F family.</text>
</comment>
<keyword evidence="13" id="KW-1185">Reference proteome</keyword>
<evidence type="ECO:0000259" key="11">
    <source>
        <dbReference type="Pfam" id="PF00482"/>
    </source>
</evidence>
<evidence type="ECO:0000313" key="12">
    <source>
        <dbReference type="EMBL" id="RDI73558.1"/>
    </source>
</evidence>
<dbReference type="InterPro" id="IPR042094">
    <property type="entry name" value="T2SS_GspF_sf"/>
</dbReference>
<dbReference type="FunFam" id="1.20.81.30:FF:000001">
    <property type="entry name" value="Type II secretion system protein F"/>
    <property type="match status" value="2"/>
</dbReference>
<evidence type="ECO:0000256" key="8">
    <source>
        <dbReference type="ARBA" id="ARBA00023136"/>
    </source>
</evidence>
<dbReference type="PANTHER" id="PTHR30012:SF7">
    <property type="entry name" value="PROTEIN TRANSPORT PROTEIN HOFC HOMOLOG"/>
    <property type="match status" value="1"/>
</dbReference>
<feature type="transmembrane region" description="Helical" evidence="10">
    <location>
        <begin position="377"/>
        <end position="395"/>
    </location>
</feature>
<dbReference type="InterPro" id="IPR018076">
    <property type="entry name" value="T2SS_GspF_dom"/>
</dbReference>
<dbReference type="PANTHER" id="PTHR30012">
    <property type="entry name" value="GENERAL SECRETION PATHWAY PROTEIN"/>
    <property type="match status" value="1"/>
</dbReference>
<feature type="domain" description="Type II secretion system protein GspF" evidence="11">
    <location>
        <begin position="274"/>
        <end position="396"/>
    </location>
</feature>
<dbReference type="PROSITE" id="PS00874">
    <property type="entry name" value="T2SP_F"/>
    <property type="match status" value="1"/>
</dbReference>
<evidence type="ECO:0000256" key="9">
    <source>
        <dbReference type="RuleBase" id="RU003923"/>
    </source>
</evidence>
<feature type="domain" description="Type II secretion system protein GspF" evidence="11">
    <location>
        <begin position="70"/>
        <end position="193"/>
    </location>
</feature>
<sequence>MPSFAYSAINAQGAELTGEIQAADLSAARDALRGNGLLAQRVEELRSPAPSSRKSLFETRKVKPKSLQVFSRQFATMIEAGLSVVTALVILEQQTDDKALAAVIADIREQVETGALLSEAMARHTTVFSRLYIAMVEAGEAAGVLDTVLDRVAIQIEKEERIKRRVKGAMIYPSVVLTFATLVMTGMLMFLVPIFVKIFDQLGGELPTLTQYVLYASNALRGYWFVIFPVVGLSLWSFFRWKRTEPGRQAWDRFKLRLPAQIGSVVRKIAMARWSRTLSTLIASGVDIMRALEITAQTSGNWVVEEETGHLRARVQEGASIAQPLIDSEVFPPMVAQMVKIGEETGELEKMLSKVADFYEDEVDASIAALTSIIEPLMMVGVGVMVGIIIISMYLPMFKMLSLVK</sequence>
<comment type="subcellular location">
    <subcellularLocation>
        <location evidence="1">Cell inner membrane</location>
        <topology evidence="1">Multi-pass membrane protein</topology>
    </subcellularLocation>
    <subcellularLocation>
        <location evidence="9">Cell membrane</location>
        <topology evidence="9">Multi-pass membrane protein</topology>
    </subcellularLocation>
</comment>
<dbReference type="EMBL" id="QQZY01000008">
    <property type="protein sequence ID" value="RDI73558.1"/>
    <property type="molecule type" value="Genomic_DNA"/>
</dbReference>
<gene>
    <name evidence="12" type="ORF">Gocc_2699</name>
</gene>
<keyword evidence="8 10" id="KW-0472">Membrane</keyword>
<dbReference type="PRINTS" id="PR00812">
    <property type="entry name" value="BCTERIALGSPF"/>
</dbReference>
<dbReference type="Pfam" id="PF00482">
    <property type="entry name" value="T2SSF"/>
    <property type="match status" value="2"/>
</dbReference>